<dbReference type="EMBL" id="MN739627">
    <property type="protein sequence ID" value="QHT16827.1"/>
    <property type="molecule type" value="Genomic_DNA"/>
</dbReference>
<dbReference type="PROSITE" id="PS50056">
    <property type="entry name" value="TYR_PHOSPHATASE_2"/>
    <property type="match status" value="1"/>
</dbReference>
<dbReference type="Pfam" id="PF00782">
    <property type="entry name" value="DSPc"/>
    <property type="match status" value="1"/>
</dbReference>
<dbReference type="AlphaFoldDB" id="A0A6C0DJX9"/>
<dbReference type="PROSITE" id="PS50054">
    <property type="entry name" value="TYR_PHOSPHATASE_DUAL"/>
    <property type="match status" value="1"/>
</dbReference>
<accession>A0A6C0DJX9</accession>
<protein>
    <submittedName>
        <fullName evidence="5">Uncharacterized protein</fullName>
    </submittedName>
</protein>
<proteinExistence type="predicted"/>
<evidence type="ECO:0000313" key="5">
    <source>
        <dbReference type="EMBL" id="QHT16827.1"/>
    </source>
</evidence>
<organism evidence="5">
    <name type="scientific">viral metagenome</name>
    <dbReference type="NCBI Taxonomy" id="1070528"/>
    <lineage>
        <taxon>unclassified sequences</taxon>
        <taxon>metagenomes</taxon>
        <taxon>organismal metagenomes</taxon>
    </lineage>
</organism>
<dbReference type="Gene3D" id="3.90.190.10">
    <property type="entry name" value="Protein tyrosine phosphatase superfamily"/>
    <property type="match status" value="1"/>
</dbReference>
<dbReference type="GO" id="GO:0004721">
    <property type="term" value="F:phosphoprotein phosphatase activity"/>
    <property type="evidence" value="ECO:0007669"/>
    <property type="project" value="UniProtKB-KW"/>
</dbReference>
<feature type="domain" description="Tyrosine-protein phosphatase" evidence="3">
    <location>
        <begin position="3"/>
        <end position="152"/>
    </location>
</feature>
<dbReference type="InterPro" id="IPR000340">
    <property type="entry name" value="Dual-sp_phosphatase_cat-dom"/>
</dbReference>
<evidence type="ECO:0000259" key="4">
    <source>
        <dbReference type="PROSITE" id="PS50056"/>
    </source>
</evidence>
<keyword evidence="2" id="KW-0904">Protein phosphatase</keyword>
<evidence type="ECO:0000256" key="2">
    <source>
        <dbReference type="ARBA" id="ARBA00022912"/>
    </source>
</evidence>
<feature type="domain" description="Tyrosine specific protein phosphatases" evidence="4">
    <location>
        <begin position="68"/>
        <end position="137"/>
    </location>
</feature>
<dbReference type="InterPro" id="IPR016130">
    <property type="entry name" value="Tyr_Pase_AS"/>
</dbReference>
<name>A0A6C0DJX9_9ZZZZ</name>
<dbReference type="InterPro" id="IPR029021">
    <property type="entry name" value="Prot-tyrosine_phosphatase-like"/>
</dbReference>
<dbReference type="InterPro" id="IPR020422">
    <property type="entry name" value="TYR_PHOSPHATASE_DUAL_dom"/>
</dbReference>
<dbReference type="PROSITE" id="PS00383">
    <property type="entry name" value="TYR_PHOSPHATASE_1"/>
    <property type="match status" value="1"/>
</dbReference>
<evidence type="ECO:0000256" key="1">
    <source>
        <dbReference type="ARBA" id="ARBA00022801"/>
    </source>
</evidence>
<reference evidence="5" key="1">
    <citation type="journal article" date="2020" name="Nature">
        <title>Giant virus diversity and host interactions through global metagenomics.</title>
        <authorList>
            <person name="Schulz F."/>
            <person name="Roux S."/>
            <person name="Paez-Espino D."/>
            <person name="Jungbluth S."/>
            <person name="Walsh D.A."/>
            <person name="Denef V.J."/>
            <person name="McMahon K.D."/>
            <person name="Konstantinidis K.T."/>
            <person name="Eloe-Fadrosh E.A."/>
            <person name="Kyrpides N.C."/>
            <person name="Woyke T."/>
        </authorList>
    </citation>
    <scope>NUCLEOTIDE SEQUENCE</scope>
    <source>
        <strain evidence="5">GVMAG-M-3300023174-207</strain>
    </source>
</reference>
<dbReference type="SUPFAM" id="SSF52799">
    <property type="entry name" value="(Phosphotyrosine protein) phosphatases II"/>
    <property type="match status" value="1"/>
</dbReference>
<sequence>MEHISIVDDNIYFGKYPDESILQTLSNLNITTILDLTHFLENLPLYKLPNNMKRIHFEIVDRGIEEDEKVIELINTIITSQSYPIYIHCKNGHGRSSSITSILYGKMNNKKGEESIDYIKKCHEKRTVVSRRVRQLNTPMNDIQKEQIYRLL</sequence>
<evidence type="ECO:0000259" key="3">
    <source>
        <dbReference type="PROSITE" id="PS50054"/>
    </source>
</evidence>
<dbReference type="InterPro" id="IPR000387">
    <property type="entry name" value="Tyr_Pase_dom"/>
</dbReference>
<keyword evidence="1" id="KW-0378">Hydrolase</keyword>